<reference evidence="1" key="1">
    <citation type="submission" date="2017-10" db="EMBL/GenBank/DDBJ databases">
        <title>Draft genome sequence of the planktic cyanobacteria Tychonema bourrellyi isolated from alpine lentic freshwater.</title>
        <authorList>
            <person name="Tett A."/>
            <person name="Armanini F."/>
            <person name="Asnicar F."/>
            <person name="Boscaini A."/>
            <person name="Pasolli E."/>
            <person name="Zolfo M."/>
            <person name="Donati C."/>
            <person name="Salmaso N."/>
            <person name="Segata N."/>
        </authorList>
    </citation>
    <scope>NUCLEOTIDE SEQUENCE</scope>
    <source>
        <strain evidence="1">FEM_GT703</strain>
    </source>
</reference>
<accession>A0A2G4F0Z4</accession>
<keyword evidence="2" id="KW-1185">Reference proteome</keyword>
<dbReference type="OrthoDB" id="560781at2"/>
<comment type="caution">
    <text evidence="1">The sequence shown here is derived from an EMBL/GenBank/DDBJ whole genome shotgun (WGS) entry which is preliminary data.</text>
</comment>
<gene>
    <name evidence="1" type="ORF">CP500_010850</name>
</gene>
<dbReference type="AlphaFoldDB" id="A0A2G4F0Z4"/>
<name>A0A2G4F0Z4_9CYAN</name>
<dbReference type="Proteomes" id="UP000226442">
    <property type="component" value="Unassembled WGS sequence"/>
</dbReference>
<sequence length="114" mass="12812">MNYTFEILGVSSTLCFFNQQQELLQHQHSAGVEYLGNRKCTLDSFVASVETVSPNRGWDVDGVVDTVISFWMNNSESINYWKCRLQDAGTENLLVARVSDIKSLQAAFESLLGK</sequence>
<evidence type="ECO:0000313" key="1">
    <source>
        <dbReference type="EMBL" id="PHX55432.1"/>
    </source>
</evidence>
<dbReference type="RefSeq" id="WP_096828626.1">
    <property type="nucleotide sequence ID" value="NZ_NXIB02000053.1"/>
</dbReference>
<protein>
    <submittedName>
        <fullName evidence="1">Uncharacterized protein</fullName>
    </submittedName>
</protein>
<proteinExistence type="predicted"/>
<dbReference type="EMBL" id="NXIB02000053">
    <property type="protein sequence ID" value="PHX55432.1"/>
    <property type="molecule type" value="Genomic_DNA"/>
</dbReference>
<organism evidence="1 2">
    <name type="scientific">Tychonema bourrellyi FEM_GT703</name>
    <dbReference type="NCBI Taxonomy" id="2040638"/>
    <lineage>
        <taxon>Bacteria</taxon>
        <taxon>Bacillati</taxon>
        <taxon>Cyanobacteriota</taxon>
        <taxon>Cyanophyceae</taxon>
        <taxon>Oscillatoriophycideae</taxon>
        <taxon>Oscillatoriales</taxon>
        <taxon>Microcoleaceae</taxon>
        <taxon>Tychonema</taxon>
    </lineage>
</organism>
<evidence type="ECO:0000313" key="2">
    <source>
        <dbReference type="Proteomes" id="UP000226442"/>
    </source>
</evidence>